<feature type="region of interest" description="Disordered" evidence="1">
    <location>
        <begin position="1"/>
        <end position="21"/>
    </location>
</feature>
<comment type="caution">
    <text evidence="3">The sequence shown here is derived from an EMBL/GenBank/DDBJ whole genome shotgun (WGS) entry which is preliminary data.</text>
</comment>
<dbReference type="InterPro" id="IPR050570">
    <property type="entry name" value="Cell_wall_metabolism_enzyme"/>
</dbReference>
<dbReference type="Proteomes" id="UP000293865">
    <property type="component" value="Unassembled WGS sequence"/>
</dbReference>
<feature type="non-terminal residue" evidence="3">
    <location>
        <position position="1"/>
    </location>
</feature>
<feature type="region of interest" description="Disordered" evidence="1">
    <location>
        <begin position="44"/>
        <end position="79"/>
    </location>
</feature>
<feature type="compositionally biased region" description="Low complexity" evidence="1">
    <location>
        <begin position="44"/>
        <end position="57"/>
    </location>
</feature>
<sequence>PKPAPPAVPKPAPPAVPTPHPVHEVAANAAAAASVAVTATIATSAGAKAPGPASPGSFDELDIFARNSPAPSPTSAAALPSAALMPTIDAGRASRRDVATLVETESRRRSSSSSASSGSGRRTNDHATRGHAPRDPRSNHTGIPAIRNTRPTRSTTAAVAATPRKRRGGARVASVVAMSFAALLAVATSVPSLSLLTPADVQAMALESVATDEPDAQHVEITGGALAQSVNREGYKAQSIEEYAKAAGIRAEATFTNNPAGTIQWPFAVGVHIGDRFGYRDCYGCSTNHGGQDFNPGLGAEIQSIADGTVVVAENGGGSLGVVMMIDHEIDGQKVTSVYAHMEYDSMRFAVGDQVGVGDVVGTTGDTGMSTGPHLHFEIRLGGVDGMKVDPLVWLYENTN</sequence>
<dbReference type="Pfam" id="PF01551">
    <property type="entry name" value="Peptidase_M23"/>
    <property type="match status" value="1"/>
</dbReference>
<dbReference type="InterPro" id="IPR016047">
    <property type="entry name" value="M23ase_b-sheet_dom"/>
</dbReference>
<protein>
    <submittedName>
        <fullName evidence="3">M23 family metallopeptidase</fullName>
    </submittedName>
</protein>
<evidence type="ECO:0000259" key="2">
    <source>
        <dbReference type="Pfam" id="PF01551"/>
    </source>
</evidence>
<dbReference type="GO" id="GO:0004222">
    <property type="term" value="F:metalloendopeptidase activity"/>
    <property type="evidence" value="ECO:0007669"/>
    <property type="project" value="TreeGrafter"/>
</dbReference>
<feature type="region of interest" description="Disordered" evidence="1">
    <location>
        <begin position="98"/>
        <end position="168"/>
    </location>
</feature>
<dbReference type="SUPFAM" id="SSF51261">
    <property type="entry name" value="Duplicated hybrid motif"/>
    <property type="match status" value="1"/>
</dbReference>
<proteinExistence type="predicted"/>
<feature type="compositionally biased region" description="Low complexity" evidence="1">
    <location>
        <begin position="111"/>
        <end position="121"/>
    </location>
</feature>
<feature type="compositionally biased region" description="Basic and acidic residues" evidence="1">
    <location>
        <begin position="98"/>
        <end position="108"/>
    </location>
</feature>
<dbReference type="PANTHER" id="PTHR21666:SF270">
    <property type="entry name" value="MUREIN HYDROLASE ACTIVATOR ENVC"/>
    <property type="match status" value="1"/>
</dbReference>
<feature type="compositionally biased region" description="Pro residues" evidence="1">
    <location>
        <begin position="1"/>
        <end position="20"/>
    </location>
</feature>
<dbReference type="EMBL" id="SDPN01000004">
    <property type="protein sequence ID" value="RXZ72500.1"/>
    <property type="molecule type" value="Genomic_DNA"/>
</dbReference>
<gene>
    <name evidence="3" type="ORF">ESP51_03265</name>
</gene>
<dbReference type="CDD" id="cd12797">
    <property type="entry name" value="M23_peptidase"/>
    <property type="match status" value="1"/>
</dbReference>
<reference evidence="3 4" key="1">
    <citation type="submission" date="2019-01" db="EMBL/GenBank/DDBJ databases">
        <title>Agromyces.</title>
        <authorList>
            <person name="Li J."/>
        </authorList>
    </citation>
    <scope>NUCLEOTIDE SEQUENCE [LARGE SCALE GENOMIC DNA]</scope>
    <source>
        <strain evidence="3 4">DSM 15934</strain>
    </source>
</reference>
<feature type="domain" description="M23ase beta-sheet core" evidence="2">
    <location>
        <begin position="288"/>
        <end position="390"/>
    </location>
</feature>
<feature type="compositionally biased region" description="Basic and acidic residues" evidence="1">
    <location>
        <begin position="122"/>
        <end position="138"/>
    </location>
</feature>
<organism evidence="3 4">
    <name type="scientific">Agromyces albus</name>
    <dbReference type="NCBI Taxonomy" id="205332"/>
    <lineage>
        <taxon>Bacteria</taxon>
        <taxon>Bacillati</taxon>
        <taxon>Actinomycetota</taxon>
        <taxon>Actinomycetes</taxon>
        <taxon>Micrococcales</taxon>
        <taxon>Microbacteriaceae</taxon>
        <taxon>Agromyces</taxon>
    </lineage>
</organism>
<dbReference type="InterPro" id="IPR011055">
    <property type="entry name" value="Dup_hybrid_motif"/>
</dbReference>
<keyword evidence="4" id="KW-1185">Reference proteome</keyword>
<evidence type="ECO:0000313" key="4">
    <source>
        <dbReference type="Proteomes" id="UP000293865"/>
    </source>
</evidence>
<accession>A0A4Q2L6E9</accession>
<evidence type="ECO:0000256" key="1">
    <source>
        <dbReference type="SAM" id="MobiDB-lite"/>
    </source>
</evidence>
<evidence type="ECO:0000313" key="3">
    <source>
        <dbReference type="EMBL" id="RXZ72500.1"/>
    </source>
</evidence>
<dbReference type="PANTHER" id="PTHR21666">
    <property type="entry name" value="PEPTIDASE-RELATED"/>
    <property type="match status" value="1"/>
</dbReference>
<name>A0A4Q2L6E9_9MICO</name>
<dbReference type="AlphaFoldDB" id="A0A4Q2L6E9"/>
<dbReference type="Gene3D" id="2.70.70.10">
    <property type="entry name" value="Glucose Permease (Domain IIA)"/>
    <property type="match status" value="1"/>
</dbReference>